<dbReference type="Proteomes" id="UP001301958">
    <property type="component" value="Unassembled WGS sequence"/>
</dbReference>
<accession>A0AAN6YPE0</accession>
<organism evidence="1 2">
    <name type="scientific">Podospora fimiseda</name>
    <dbReference type="NCBI Taxonomy" id="252190"/>
    <lineage>
        <taxon>Eukaryota</taxon>
        <taxon>Fungi</taxon>
        <taxon>Dikarya</taxon>
        <taxon>Ascomycota</taxon>
        <taxon>Pezizomycotina</taxon>
        <taxon>Sordariomycetes</taxon>
        <taxon>Sordariomycetidae</taxon>
        <taxon>Sordariales</taxon>
        <taxon>Podosporaceae</taxon>
        <taxon>Podospora</taxon>
    </lineage>
</organism>
<dbReference type="EMBL" id="MU865895">
    <property type="protein sequence ID" value="KAK4220397.1"/>
    <property type="molecule type" value="Genomic_DNA"/>
</dbReference>
<feature type="non-terminal residue" evidence="1">
    <location>
        <position position="1"/>
    </location>
</feature>
<keyword evidence="2" id="KW-1185">Reference proteome</keyword>
<comment type="caution">
    <text evidence="1">The sequence shown here is derived from an EMBL/GenBank/DDBJ whole genome shotgun (WGS) entry which is preliminary data.</text>
</comment>
<proteinExistence type="predicted"/>
<dbReference type="AlphaFoldDB" id="A0AAN6YPE0"/>
<dbReference type="InterPro" id="IPR012334">
    <property type="entry name" value="Pectin_lyas_fold"/>
</dbReference>
<evidence type="ECO:0000313" key="1">
    <source>
        <dbReference type="EMBL" id="KAK4220397.1"/>
    </source>
</evidence>
<feature type="non-terminal residue" evidence="1">
    <location>
        <position position="127"/>
    </location>
</feature>
<dbReference type="Gene3D" id="2.160.20.10">
    <property type="entry name" value="Single-stranded right-handed beta-helix, Pectin lyase-like"/>
    <property type="match status" value="1"/>
</dbReference>
<reference evidence="1" key="2">
    <citation type="submission" date="2023-05" db="EMBL/GenBank/DDBJ databases">
        <authorList>
            <consortium name="Lawrence Berkeley National Laboratory"/>
            <person name="Steindorff A."/>
            <person name="Hensen N."/>
            <person name="Bonometti L."/>
            <person name="Westerberg I."/>
            <person name="Brannstrom I.O."/>
            <person name="Guillou S."/>
            <person name="Cros-Aarteil S."/>
            <person name="Calhoun S."/>
            <person name="Haridas S."/>
            <person name="Kuo A."/>
            <person name="Mondo S."/>
            <person name="Pangilinan J."/>
            <person name="Riley R."/>
            <person name="Labutti K."/>
            <person name="Andreopoulos B."/>
            <person name="Lipzen A."/>
            <person name="Chen C."/>
            <person name="Yanf M."/>
            <person name="Daum C."/>
            <person name="Ng V."/>
            <person name="Clum A."/>
            <person name="Ohm R."/>
            <person name="Martin F."/>
            <person name="Silar P."/>
            <person name="Natvig D."/>
            <person name="Lalanne C."/>
            <person name="Gautier V."/>
            <person name="Ament-Velasquez S.L."/>
            <person name="Kruys A."/>
            <person name="Hutchinson M.I."/>
            <person name="Powell A.J."/>
            <person name="Barry K."/>
            <person name="Miller A.N."/>
            <person name="Grigoriev I.V."/>
            <person name="Debuchy R."/>
            <person name="Gladieux P."/>
            <person name="Thoren M.H."/>
            <person name="Johannesson H."/>
        </authorList>
    </citation>
    <scope>NUCLEOTIDE SEQUENCE</scope>
    <source>
        <strain evidence="1">CBS 990.96</strain>
    </source>
</reference>
<reference evidence="1" key="1">
    <citation type="journal article" date="2023" name="Mol. Phylogenet. Evol.">
        <title>Genome-scale phylogeny and comparative genomics of the fungal order Sordariales.</title>
        <authorList>
            <person name="Hensen N."/>
            <person name="Bonometti L."/>
            <person name="Westerberg I."/>
            <person name="Brannstrom I.O."/>
            <person name="Guillou S."/>
            <person name="Cros-Aarteil S."/>
            <person name="Calhoun S."/>
            <person name="Haridas S."/>
            <person name="Kuo A."/>
            <person name="Mondo S."/>
            <person name="Pangilinan J."/>
            <person name="Riley R."/>
            <person name="LaButti K."/>
            <person name="Andreopoulos B."/>
            <person name="Lipzen A."/>
            <person name="Chen C."/>
            <person name="Yan M."/>
            <person name="Daum C."/>
            <person name="Ng V."/>
            <person name="Clum A."/>
            <person name="Steindorff A."/>
            <person name="Ohm R.A."/>
            <person name="Martin F."/>
            <person name="Silar P."/>
            <person name="Natvig D.O."/>
            <person name="Lalanne C."/>
            <person name="Gautier V."/>
            <person name="Ament-Velasquez S.L."/>
            <person name="Kruys A."/>
            <person name="Hutchinson M.I."/>
            <person name="Powell A.J."/>
            <person name="Barry K."/>
            <person name="Miller A.N."/>
            <person name="Grigoriev I.V."/>
            <person name="Debuchy R."/>
            <person name="Gladieux P."/>
            <person name="Hiltunen Thoren M."/>
            <person name="Johannesson H."/>
        </authorList>
    </citation>
    <scope>NUCLEOTIDE SEQUENCE</scope>
    <source>
        <strain evidence="1">CBS 990.96</strain>
    </source>
</reference>
<evidence type="ECO:0000313" key="2">
    <source>
        <dbReference type="Proteomes" id="UP001301958"/>
    </source>
</evidence>
<name>A0AAN6YPE0_9PEZI</name>
<sequence>EQITIYAGRGLLIELSDGPNCLVASSVEHHQRYEYQFWDTKNIFAGQIQTETAYYQPNSDARIPQIAQERWHDPHFNRGESGWALRVVDSKDIVIYGAGFYSFFINYNNACAQPTTSIKCQQRIFSV</sequence>
<gene>
    <name evidence="1" type="ORF">QBC38DRAFT_528874</name>
</gene>
<protein>
    <submittedName>
        <fullName evidence="1">Uncharacterized protein</fullName>
    </submittedName>
</protein>